<sequence>MPSSSHPPPPDRSPRPPQGPGPCGPVPRPRDGMGIAALVLGLSALVLFWTVLPGVVLGVPAVVFGLVGHRRAARGEAGNGRMALTGAVTGLVGLVLSAALVAASPAFLGSDAVDDFRACLRDASDSTERGRCVEEFRDRLW</sequence>
<comment type="caution">
    <text evidence="4">The sequence shown here is derived from an EMBL/GenBank/DDBJ whole genome shotgun (WGS) entry which is preliminary data.</text>
</comment>
<keyword evidence="2" id="KW-0812">Transmembrane</keyword>
<feature type="region of interest" description="Disordered" evidence="1">
    <location>
        <begin position="1"/>
        <end position="28"/>
    </location>
</feature>
<dbReference type="InterPro" id="IPR025241">
    <property type="entry name" value="DUF4190"/>
</dbReference>
<evidence type="ECO:0000256" key="1">
    <source>
        <dbReference type="SAM" id="MobiDB-lite"/>
    </source>
</evidence>
<keyword evidence="2" id="KW-0472">Membrane</keyword>
<dbReference type="Proteomes" id="UP001597365">
    <property type="component" value="Unassembled WGS sequence"/>
</dbReference>
<evidence type="ECO:0000259" key="3">
    <source>
        <dbReference type="Pfam" id="PF13828"/>
    </source>
</evidence>
<gene>
    <name evidence="4" type="ORF">ACFSJS_23760</name>
</gene>
<evidence type="ECO:0000313" key="4">
    <source>
        <dbReference type="EMBL" id="MFD1832636.1"/>
    </source>
</evidence>
<evidence type="ECO:0000256" key="2">
    <source>
        <dbReference type="SAM" id="Phobius"/>
    </source>
</evidence>
<feature type="transmembrane region" description="Helical" evidence="2">
    <location>
        <begin position="35"/>
        <end position="67"/>
    </location>
</feature>
<reference evidence="5" key="1">
    <citation type="journal article" date="2019" name="Int. J. Syst. Evol. Microbiol.">
        <title>The Global Catalogue of Microorganisms (GCM) 10K type strain sequencing project: providing services to taxonomists for standard genome sequencing and annotation.</title>
        <authorList>
            <consortium name="The Broad Institute Genomics Platform"/>
            <consortium name="The Broad Institute Genome Sequencing Center for Infectious Disease"/>
            <person name="Wu L."/>
            <person name="Ma J."/>
        </authorList>
    </citation>
    <scope>NUCLEOTIDE SEQUENCE [LARGE SCALE GENOMIC DNA]</scope>
    <source>
        <strain evidence="5">CGMCC 4.7455</strain>
    </source>
</reference>
<feature type="transmembrane region" description="Helical" evidence="2">
    <location>
        <begin position="88"/>
        <end position="108"/>
    </location>
</feature>
<evidence type="ECO:0000313" key="5">
    <source>
        <dbReference type="Proteomes" id="UP001597365"/>
    </source>
</evidence>
<organism evidence="4 5">
    <name type="scientific">Streptomyces desertarenae</name>
    <dbReference type="NCBI Taxonomy" id="2666184"/>
    <lineage>
        <taxon>Bacteria</taxon>
        <taxon>Bacillati</taxon>
        <taxon>Actinomycetota</taxon>
        <taxon>Actinomycetes</taxon>
        <taxon>Kitasatosporales</taxon>
        <taxon>Streptomycetaceae</taxon>
        <taxon>Streptomyces</taxon>
    </lineage>
</organism>
<accession>A0ABW4PTB9</accession>
<keyword evidence="2" id="KW-1133">Transmembrane helix</keyword>
<name>A0ABW4PTB9_9ACTN</name>
<dbReference type="EMBL" id="JBHUFU010000017">
    <property type="protein sequence ID" value="MFD1832636.1"/>
    <property type="molecule type" value="Genomic_DNA"/>
</dbReference>
<keyword evidence="5" id="KW-1185">Reference proteome</keyword>
<dbReference type="Pfam" id="PF13828">
    <property type="entry name" value="DUF4190"/>
    <property type="match status" value="1"/>
</dbReference>
<dbReference type="RefSeq" id="WP_380903728.1">
    <property type="nucleotide sequence ID" value="NZ_JBHUFU010000017.1"/>
</dbReference>
<protein>
    <submittedName>
        <fullName evidence="4">DUF4190 domain-containing protein</fullName>
    </submittedName>
</protein>
<proteinExistence type="predicted"/>
<feature type="compositionally biased region" description="Pro residues" evidence="1">
    <location>
        <begin position="1"/>
        <end position="27"/>
    </location>
</feature>
<feature type="domain" description="DUF4190" evidence="3">
    <location>
        <begin position="33"/>
        <end position="99"/>
    </location>
</feature>